<sequence length="649" mass="68640">MRTGKFNERIMAPLLAFLVPGAGHLVLGLHLKGLLLVLGTLTDIVAMVRFADEGGGTYVLLIIFLGLALPFFWFYSVFDTLQQAALLKHTEAQSVSGGSGITAAVQGMAVLAIGIILLALVRAPSVLSSWLDSLGNYIPGIGLIMLSALLAMRRGSGMFKLGRITAACVIISVGGLLLWDQVQGRNDMGLLGQWWPAAFVLLGLEVVIYSFINRTGSKRLSFDIGGSFLAVLIAITAFTVTQYAAMPIRWLDEFKTNFAGISGFGEEKGFKYTKESFSIPVGPDLLTISVDNPNGKVSVKKGEVNEIIVQTEIWVDVTDQKVADSVAEQSKVEASGDKKLSIEAKGHPYGANGSRKPRMNMIITIPASSAFAAPPPNNKVAPESADENKINETSGELQSSNGVGAKQTAVTGKSVVGAPENQSNDQTSPPNNNDSNAETNHSDEPAQTKFNIQATNGTVNVSGLVLPGGLNIKITNGEANLSDLFGPVDVETKNGDISASDIEGDVQLSAYNGAVRAQQISGDFEASTLSGNMEINHISGHVEVDTKNGEILIKEALASVKADTLNGDIEIRSSVVGGSWDIDSSIGDIRLFIPEQGNYSVNGSVTFGTISTDLPLTSTKKTISGDIGAATYRIDIDANSSITVNRYSP</sequence>
<feature type="transmembrane region" description="Helical" evidence="2">
    <location>
        <begin position="164"/>
        <end position="182"/>
    </location>
</feature>
<name>A0ABW0VTY1_9BACL</name>
<evidence type="ECO:0000259" key="3">
    <source>
        <dbReference type="Pfam" id="PF13349"/>
    </source>
</evidence>
<feature type="compositionally biased region" description="Basic and acidic residues" evidence="1">
    <location>
        <begin position="333"/>
        <end position="346"/>
    </location>
</feature>
<evidence type="ECO:0000256" key="2">
    <source>
        <dbReference type="SAM" id="Phobius"/>
    </source>
</evidence>
<feature type="compositionally biased region" description="Polar residues" evidence="1">
    <location>
        <begin position="391"/>
        <end position="402"/>
    </location>
</feature>
<feature type="compositionally biased region" description="Polar residues" evidence="1">
    <location>
        <begin position="420"/>
        <end position="439"/>
    </location>
</feature>
<keyword evidence="2" id="KW-1133">Transmembrane helix</keyword>
<proteinExistence type="predicted"/>
<dbReference type="InterPro" id="IPR025164">
    <property type="entry name" value="Toastrack_DUF4097"/>
</dbReference>
<feature type="domain" description="DUF4097" evidence="3">
    <location>
        <begin position="505"/>
        <end position="640"/>
    </location>
</feature>
<feature type="transmembrane region" description="Helical" evidence="2">
    <location>
        <begin position="12"/>
        <end position="38"/>
    </location>
</feature>
<accession>A0ABW0VTY1</accession>
<evidence type="ECO:0000313" key="5">
    <source>
        <dbReference type="Proteomes" id="UP001596047"/>
    </source>
</evidence>
<keyword evidence="2" id="KW-0472">Membrane</keyword>
<dbReference type="RefSeq" id="WP_379187180.1">
    <property type="nucleotide sequence ID" value="NZ_JBHSOW010000021.1"/>
</dbReference>
<keyword evidence="2" id="KW-0812">Transmembrane</keyword>
<protein>
    <submittedName>
        <fullName evidence="4">DUF4097 domain-containing protein</fullName>
    </submittedName>
</protein>
<reference evidence="5" key="1">
    <citation type="journal article" date="2019" name="Int. J. Syst. Evol. Microbiol.">
        <title>The Global Catalogue of Microorganisms (GCM) 10K type strain sequencing project: providing services to taxonomists for standard genome sequencing and annotation.</title>
        <authorList>
            <consortium name="The Broad Institute Genomics Platform"/>
            <consortium name="The Broad Institute Genome Sequencing Center for Infectious Disease"/>
            <person name="Wu L."/>
            <person name="Ma J."/>
        </authorList>
    </citation>
    <scope>NUCLEOTIDE SEQUENCE [LARGE SCALE GENOMIC DNA]</scope>
    <source>
        <strain evidence="5">CGMCC 1.3240</strain>
    </source>
</reference>
<feature type="region of interest" description="Disordered" evidence="1">
    <location>
        <begin position="333"/>
        <end position="357"/>
    </location>
</feature>
<dbReference type="Pfam" id="PF13349">
    <property type="entry name" value="DUF4097"/>
    <property type="match status" value="1"/>
</dbReference>
<gene>
    <name evidence="4" type="ORF">ACFPYJ_06120</name>
</gene>
<dbReference type="EMBL" id="JBHSOW010000021">
    <property type="protein sequence ID" value="MFC5648708.1"/>
    <property type="molecule type" value="Genomic_DNA"/>
</dbReference>
<feature type="transmembrane region" description="Helical" evidence="2">
    <location>
        <begin position="224"/>
        <end position="245"/>
    </location>
</feature>
<feature type="region of interest" description="Disordered" evidence="1">
    <location>
        <begin position="369"/>
        <end position="443"/>
    </location>
</feature>
<feature type="transmembrane region" description="Helical" evidence="2">
    <location>
        <begin position="99"/>
        <end position="122"/>
    </location>
</feature>
<comment type="caution">
    <text evidence="4">The sequence shown here is derived from an EMBL/GenBank/DDBJ whole genome shotgun (WGS) entry which is preliminary data.</text>
</comment>
<evidence type="ECO:0000256" key="1">
    <source>
        <dbReference type="SAM" id="MobiDB-lite"/>
    </source>
</evidence>
<dbReference type="Proteomes" id="UP001596047">
    <property type="component" value="Unassembled WGS sequence"/>
</dbReference>
<keyword evidence="5" id="KW-1185">Reference proteome</keyword>
<feature type="transmembrane region" description="Helical" evidence="2">
    <location>
        <begin position="194"/>
        <end position="212"/>
    </location>
</feature>
<feature type="transmembrane region" description="Helical" evidence="2">
    <location>
        <begin position="58"/>
        <end position="78"/>
    </location>
</feature>
<evidence type="ECO:0000313" key="4">
    <source>
        <dbReference type="EMBL" id="MFC5648708.1"/>
    </source>
</evidence>
<feature type="transmembrane region" description="Helical" evidence="2">
    <location>
        <begin position="134"/>
        <end position="152"/>
    </location>
</feature>
<organism evidence="4 5">
    <name type="scientific">Paenibacillus solisilvae</name>
    <dbReference type="NCBI Taxonomy" id="2486751"/>
    <lineage>
        <taxon>Bacteria</taxon>
        <taxon>Bacillati</taxon>
        <taxon>Bacillota</taxon>
        <taxon>Bacilli</taxon>
        <taxon>Bacillales</taxon>
        <taxon>Paenibacillaceae</taxon>
        <taxon>Paenibacillus</taxon>
    </lineage>
</organism>